<gene>
    <name evidence="2" type="ORF">VTL71DRAFT_2228</name>
</gene>
<comment type="caution">
    <text evidence="2">The sequence shown here is derived from an EMBL/GenBank/DDBJ whole genome shotgun (WGS) entry which is preliminary data.</text>
</comment>
<feature type="region of interest" description="Disordered" evidence="1">
    <location>
        <begin position="1"/>
        <end position="34"/>
    </location>
</feature>
<evidence type="ECO:0000313" key="3">
    <source>
        <dbReference type="Proteomes" id="UP001595075"/>
    </source>
</evidence>
<name>A0ABR4C8A4_9HELO</name>
<proteinExistence type="predicted"/>
<protein>
    <submittedName>
        <fullName evidence="2">Uncharacterized protein</fullName>
    </submittedName>
</protein>
<reference evidence="2 3" key="1">
    <citation type="journal article" date="2024" name="Commun. Biol.">
        <title>Comparative genomic analysis of thermophilic fungi reveals convergent evolutionary adaptations and gene losses.</title>
        <authorList>
            <person name="Steindorff A.S."/>
            <person name="Aguilar-Pontes M.V."/>
            <person name="Robinson A.J."/>
            <person name="Andreopoulos B."/>
            <person name="LaButti K."/>
            <person name="Kuo A."/>
            <person name="Mondo S."/>
            <person name="Riley R."/>
            <person name="Otillar R."/>
            <person name="Haridas S."/>
            <person name="Lipzen A."/>
            <person name="Grimwood J."/>
            <person name="Schmutz J."/>
            <person name="Clum A."/>
            <person name="Reid I.D."/>
            <person name="Moisan M.C."/>
            <person name="Butler G."/>
            <person name="Nguyen T.T.M."/>
            <person name="Dewar K."/>
            <person name="Conant G."/>
            <person name="Drula E."/>
            <person name="Henrissat B."/>
            <person name="Hansel C."/>
            <person name="Singer S."/>
            <person name="Hutchinson M.I."/>
            <person name="de Vries R.P."/>
            <person name="Natvig D.O."/>
            <person name="Powell A.J."/>
            <person name="Tsang A."/>
            <person name="Grigoriev I.V."/>
        </authorList>
    </citation>
    <scope>NUCLEOTIDE SEQUENCE [LARGE SCALE GENOMIC DNA]</scope>
    <source>
        <strain evidence="2 3">CBS 494.80</strain>
    </source>
</reference>
<accession>A0ABR4C8A4</accession>
<dbReference type="Proteomes" id="UP001595075">
    <property type="component" value="Unassembled WGS sequence"/>
</dbReference>
<keyword evidence="3" id="KW-1185">Reference proteome</keyword>
<evidence type="ECO:0000313" key="2">
    <source>
        <dbReference type="EMBL" id="KAL2066157.1"/>
    </source>
</evidence>
<feature type="region of interest" description="Disordered" evidence="1">
    <location>
        <begin position="108"/>
        <end position="130"/>
    </location>
</feature>
<sequence>MSNNNGLGKVKYTRTSDELLSGARNHNQKSKTSGHTYSFSYEQYRAAFPSAEQQRAGLSWDDVIEENLSQYRTDQTASFGSSNYDVDYPKMSPPTSFITARTASTASATSAANTTDTAVNGGSAREQSPDPTALLRELLAGSTPLPRTHYHNSNRRLTPALKPIGFERGHNTTS</sequence>
<feature type="compositionally biased region" description="Low complexity" evidence="1">
    <location>
        <begin position="108"/>
        <end position="118"/>
    </location>
</feature>
<dbReference type="EMBL" id="JAZHXI010000011">
    <property type="protein sequence ID" value="KAL2066157.1"/>
    <property type="molecule type" value="Genomic_DNA"/>
</dbReference>
<feature type="compositionally biased region" description="Basic and acidic residues" evidence="1">
    <location>
        <begin position="165"/>
        <end position="174"/>
    </location>
</feature>
<organism evidence="2 3">
    <name type="scientific">Oculimacula yallundae</name>
    <dbReference type="NCBI Taxonomy" id="86028"/>
    <lineage>
        <taxon>Eukaryota</taxon>
        <taxon>Fungi</taxon>
        <taxon>Dikarya</taxon>
        <taxon>Ascomycota</taxon>
        <taxon>Pezizomycotina</taxon>
        <taxon>Leotiomycetes</taxon>
        <taxon>Helotiales</taxon>
        <taxon>Ploettnerulaceae</taxon>
        <taxon>Oculimacula</taxon>
    </lineage>
</organism>
<evidence type="ECO:0000256" key="1">
    <source>
        <dbReference type="SAM" id="MobiDB-lite"/>
    </source>
</evidence>
<feature type="region of interest" description="Disordered" evidence="1">
    <location>
        <begin position="143"/>
        <end position="174"/>
    </location>
</feature>